<evidence type="ECO:0000256" key="2">
    <source>
        <dbReference type="ARBA" id="ARBA00010157"/>
    </source>
</evidence>
<dbReference type="EMBL" id="AP023343">
    <property type="protein sequence ID" value="BCI88857.1"/>
    <property type="molecule type" value="Genomic_DNA"/>
</dbReference>
<sequence length="832" mass="88518">MSDSEAARPGGIFDRLGQLVVRAPALVIAFWIALAAVLAVTFPPLMEVAGRAGGDALPDDAPTMVTGKEMGKAFGDSGKGSQLLVILTDENGLSPADLETYHTLVDRLHQANLSVQDFISTPGLHDVLSSKDNKAWNVPVMFQTDPQDPATTAGYNKAREIVSQTVAGSTLTANYAGGLVTMSDLTAIGQEDAHLIEIGTAVSVLIILLIIYRNVVTMLVPLATIGISMGTAQGTLSALATIGLDVQTQTIIFMSAVMIGAGTDYAVFLISRYHDYVRQGLASDLAVQRALMSIGKVIAASAATVAVTFIVMVFCKLPVFSTVGPAISVSIVVSFVAAVSLLPAILVLIGRRGWIKPRRDLTHRFWRRTGTRIVRRPRIHLVASLVVLAILAGSSFLVRFNYDDLKALPSDVTSVAGYEAMSRHFPQNMMTPMMLFIKSPRDLRNPTALADLEMMSHRISQLPDITAIRGLTRPNGEPLQQTKVSYQAGEVGGKLDEAGDAIRDHGSDLDRLVNGSNDLAGALAQVRDQVTQAVGSAGTLVSVLTTMKQLMGGDKTLNDLDRTAKLVGRMRALGDALSANMVDVANTVAWASPLLKALNSSPTCNADPACAASRSQLQALVQAQTSGTLNSITNLARSLQQTKEVQTVSQTIDKLQQNLNEAVSTLRSIDGLQNRLNQMQQGANALAQGSRAVADGVAALVDQTKKMGTGLDEASDFLLGLKRDAERPSMAGFNVPPQVLAADEFKKAAQIFISSDGHAARYLIQSSLNPFTTQAMDQVNTILSAARSSQPNTELADATISLVGIPTGLADTRDYYNSDINFIVLATIVIVF</sequence>
<feature type="transmembrane region" description="Helical" evidence="7">
    <location>
        <begin position="326"/>
        <end position="349"/>
    </location>
</feature>
<dbReference type="Proteomes" id="UP000516380">
    <property type="component" value="Chromosome"/>
</dbReference>
<feature type="transmembrane region" description="Helical" evidence="7">
    <location>
        <begin position="291"/>
        <end position="314"/>
    </location>
</feature>
<proteinExistence type="inferred from homology"/>
<evidence type="ECO:0000256" key="5">
    <source>
        <dbReference type="ARBA" id="ARBA00022989"/>
    </source>
</evidence>
<gene>
    <name evidence="9" type="primary">mmpL12</name>
    <name evidence="9" type="ORF">NIIDMKKI_40630</name>
</gene>
<keyword evidence="10" id="KW-1185">Reference proteome</keyword>
<organism evidence="9 10">
    <name type="scientific">Mycobacterium kansasii</name>
    <dbReference type="NCBI Taxonomy" id="1768"/>
    <lineage>
        <taxon>Bacteria</taxon>
        <taxon>Bacillati</taxon>
        <taxon>Actinomycetota</taxon>
        <taxon>Actinomycetes</taxon>
        <taxon>Mycobacteriales</taxon>
        <taxon>Mycobacteriaceae</taxon>
        <taxon>Mycobacterium</taxon>
    </lineage>
</organism>
<dbReference type="InterPro" id="IPR050545">
    <property type="entry name" value="Mycobact_MmpL"/>
</dbReference>
<dbReference type="PROSITE" id="PS50156">
    <property type="entry name" value="SSD"/>
    <property type="match status" value="1"/>
</dbReference>
<dbReference type="InterPro" id="IPR000731">
    <property type="entry name" value="SSD"/>
</dbReference>
<dbReference type="PANTHER" id="PTHR33406:SF6">
    <property type="entry name" value="MEMBRANE PROTEIN YDGH-RELATED"/>
    <property type="match status" value="1"/>
</dbReference>
<accession>A0A7G1ID43</accession>
<reference evidence="9 10" key="1">
    <citation type="submission" date="2020-07" db="EMBL/GenBank/DDBJ databases">
        <title>Mycobacterium kansasii (former subtype) with zoonotic potential isolated from diseased indoor pet cat, Japan.</title>
        <authorList>
            <person name="Fukano H."/>
            <person name="Terazono T."/>
            <person name="Hoshino Y."/>
        </authorList>
    </citation>
    <scope>NUCLEOTIDE SEQUENCE [LARGE SCALE GENOMIC DNA]</scope>
    <source>
        <strain evidence="9 10">Kuro-I</strain>
    </source>
</reference>
<dbReference type="InterPro" id="IPR004869">
    <property type="entry name" value="MMPL_dom"/>
</dbReference>
<feature type="transmembrane region" description="Helical" evidence="7">
    <location>
        <begin position="381"/>
        <end position="402"/>
    </location>
</feature>
<evidence type="ECO:0000259" key="8">
    <source>
        <dbReference type="PROSITE" id="PS50156"/>
    </source>
</evidence>
<dbReference type="SUPFAM" id="SSF82866">
    <property type="entry name" value="Multidrug efflux transporter AcrB transmembrane domain"/>
    <property type="match status" value="1"/>
</dbReference>
<evidence type="ECO:0000313" key="10">
    <source>
        <dbReference type="Proteomes" id="UP000516380"/>
    </source>
</evidence>
<dbReference type="Gene3D" id="1.20.1640.10">
    <property type="entry name" value="Multidrug efflux transporter AcrB transmembrane domain"/>
    <property type="match status" value="1"/>
</dbReference>
<feature type="transmembrane region" description="Helical" evidence="7">
    <location>
        <begin position="193"/>
        <end position="212"/>
    </location>
</feature>
<feature type="transmembrane region" description="Helical" evidence="7">
    <location>
        <begin position="250"/>
        <end position="270"/>
    </location>
</feature>
<dbReference type="Pfam" id="PF03176">
    <property type="entry name" value="MMPL"/>
    <property type="match status" value="2"/>
</dbReference>
<keyword evidence="6 7" id="KW-0472">Membrane</keyword>
<evidence type="ECO:0000313" key="9">
    <source>
        <dbReference type="EMBL" id="BCI88857.1"/>
    </source>
</evidence>
<keyword evidence="4 7" id="KW-0812">Transmembrane</keyword>
<evidence type="ECO:0000256" key="3">
    <source>
        <dbReference type="ARBA" id="ARBA00022475"/>
    </source>
</evidence>
<feature type="transmembrane region" description="Helical" evidence="7">
    <location>
        <begin position="20"/>
        <end position="42"/>
    </location>
</feature>
<dbReference type="GO" id="GO:0005886">
    <property type="term" value="C:plasma membrane"/>
    <property type="evidence" value="ECO:0007669"/>
    <property type="project" value="UniProtKB-SubCell"/>
</dbReference>
<feature type="domain" description="SSD" evidence="8">
    <location>
        <begin position="235"/>
        <end position="348"/>
    </location>
</feature>
<dbReference type="AlphaFoldDB" id="A0A7G1ID43"/>
<protein>
    <submittedName>
        <fullName evidence="9">Membrane protein</fullName>
    </submittedName>
</protein>
<evidence type="ECO:0000256" key="1">
    <source>
        <dbReference type="ARBA" id="ARBA00004651"/>
    </source>
</evidence>
<evidence type="ECO:0000256" key="4">
    <source>
        <dbReference type="ARBA" id="ARBA00022692"/>
    </source>
</evidence>
<name>A0A7G1ID43_MYCKA</name>
<keyword evidence="5 7" id="KW-1133">Transmembrane helix</keyword>
<dbReference type="PANTHER" id="PTHR33406">
    <property type="entry name" value="MEMBRANE PROTEIN MJ1562-RELATED"/>
    <property type="match status" value="1"/>
</dbReference>
<keyword evidence="3" id="KW-1003">Cell membrane</keyword>
<evidence type="ECO:0000256" key="6">
    <source>
        <dbReference type="ARBA" id="ARBA00023136"/>
    </source>
</evidence>
<comment type="subcellular location">
    <subcellularLocation>
        <location evidence="1">Cell membrane</location>
        <topology evidence="1">Multi-pass membrane protein</topology>
    </subcellularLocation>
</comment>
<evidence type="ECO:0000256" key="7">
    <source>
        <dbReference type="SAM" id="Phobius"/>
    </source>
</evidence>
<comment type="similarity">
    <text evidence="2">Belongs to the resistance-nodulation-cell division (RND) (TC 2.A.6) family. MmpL subfamily.</text>
</comment>
<feature type="transmembrane region" description="Helical" evidence="7">
    <location>
        <begin position="219"/>
        <end position="244"/>
    </location>
</feature>